<dbReference type="RefSeq" id="XP_003561676.1">
    <property type="nucleotide sequence ID" value="XM_003561628.4"/>
</dbReference>
<dbReference type="GO" id="GO:0090729">
    <property type="term" value="F:toxin activity"/>
    <property type="evidence" value="ECO:0007669"/>
    <property type="project" value="UniProtKB-KW"/>
</dbReference>
<reference evidence="2 3" key="1">
    <citation type="journal article" date="2010" name="Nature">
        <title>Genome sequencing and analysis of the model grass Brachypodium distachyon.</title>
        <authorList>
            <consortium name="International Brachypodium Initiative"/>
        </authorList>
    </citation>
    <scope>NUCLEOTIDE SEQUENCE [LARGE SCALE GENOMIC DNA]</scope>
    <source>
        <strain evidence="2">Bd21</strain>
        <strain evidence="3">cv. Bd21</strain>
    </source>
</reference>
<dbReference type="EMBL" id="CM000880">
    <property type="protein sequence ID" value="KQK21883.1"/>
    <property type="molecule type" value="Genomic_DNA"/>
</dbReference>
<evidence type="ECO:0000313" key="2">
    <source>
        <dbReference type="EMBL" id="KQK21883.1"/>
    </source>
</evidence>
<dbReference type="InterPro" id="IPR017989">
    <property type="entry name" value="Ribosome_inactivat_1/2"/>
</dbReference>
<reference evidence="3" key="3">
    <citation type="submission" date="2018-08" db="UniProtKB">
        <authorList>
            <consortium name="EnsemblPlants"/>
        </authorList>
    </citation>
    <scope>IDENTIFICATION</scope>
    <source>
        <strain evidence="3">cv. Bd21</strain>
    </source>
</reference>
<dbReference type="EnsemblPlants" id="KQK21883">
    <property type="protein sequence ID" value="KQK21883"/>
    <property type="gene ID" value="BRADI_1g63700v3"/>
</dbReference>
<dbReference type="PRINTS" id="PR00396">
    <property type="entry name" value="SHIGARICIN"/>
</dbReference>
<dbReference type="InterPro" id="IPR001574">
    <property type="entry name" value="Ribosome_inactivat_prot"/>
</dbReference>
<dbReference type="EC" id="3.2.2.22" evidence="1"/>
<sequence length="281" mass="30734">MAMNPLFTVTFDLKSSETYGSFIDDLRRRFGKRGHFSHNRPVLPPFDETVPPRWWFHVVLRTTQTTTLTLAIRADNLYLEGFRSSDNTWWELTQGFIPGATYMGFGGSYSDLLGETDAMVRVELGPQQMTEAVNVLAGRRRADKGSEAKQKQAGKMLATLLLMVNEATRFVTVSAFVAGLMHPKVAGTKSGVITALMKEQVNGWSDLSAALLRTDARPPVGFVGEKGGLTKAKAEKMGVDTEEKAANTVGVVLFAEDKTVKGMVTGAKALQLFPVGRLADQ</sequence>
<evidence type="ECO:0000313" key="3">
    <source>
        <dbReference type="EnsemblPlants" id="KQK21883"/>
    </source>
</evidence>
<dbReference type="Gene3D" id="3.40.420.10">
    <property type="entry name" value="Ricin (A subunit), domain 1"/>
    <property type="match status" value="1"/>
</dbReference>
<dbReference type="GO" id="GO:0030598">
    <property type="term" value="F:rRNA N-glycosylase activity"/>
    <property type="evidence" value="ECO:0007669"/>
    <property type="project" value="UniProtKB-EC"/>
</dbReference>
<organism evidence="2">
    <name type="scientific">Brachypodium distachyon</name>
    <name type="common">Purple false brome</name>
    <name type="synonym">Trachynia distachya</name>
    <dbReference type="NCBI Taxonomy" id="15368"/>
    <lineage>
        <taxon>Eukaryota</taxon>
        <taxon>Viridiplantae</taxon>
        <taxon>Streptophyta</taxon>
        <taxon>Embryophyta</taxon>
        <taxon>Tracheophyta</taxon>
        <taxon>Spermatophyta</taxon>
        <taxon>Magnoliopsida</taxon>
        <taxon>Liliopsida</taxon>
        <taxon>Poales</taxon>
        <taxon>Poaceae</taxon>
        <taxon>BOP clade</taxon>
        <taxon>Pooideae</taxon>
        <taxon>Stipodae</taxon>
        <taxon>Brachypodieae</taxon>
        <taxon>Brachypodium</taxon>
    </lineage>
</organism>
<dbReference type="SUPFAM" id="SSF56371">
    <property type="entry name" value="Ribosome inactivating proteins (RIP)"/>
    <property type="match status" value="1"/>
</dbReference>
<dbReference type="Gene3D" id="4.10.470.10">
    <property type="entry name" value="Ricin (A Subunit), domain 2"/>
    <property type="match status" value="1"/>
</dbReference>
<reference evidence="2" key="2">
    <citation type="submission" date="2017-06" db="EMBL/GenBank/DDBJ databases">
        <title>WGS assembly of Brachypodium distachyon.</title>
        <authorList>
            <consortium name="The International Brachypodium Initiative"/>
            <person name="Lucas S."/>
            <person name="Harmon-Smith M."/>
            <person name="Lail K."/>
            <person name="Tice H."/>
            <person name="Grimwood J."/>
            <person name="Bruce D."/>
            <person name="Barry K."/>
            <person name="Shu S."/>
            <person name="Lindquist E."/>
            <person name="Wang M."/>
            <person name="Pitluck S."/>
            <person name="Vogel J.P."/>
            <person name="Garvin D.F."/>
            <person name="Mockler T.C."/>
            <person name="Schmutz J."/>
            <person name="Rokhsar D."/>
            <person name="Bevan M.W."/>
        </authorList>
    </citation>
    <scope>NUCLEOTIDE SEQUENCE</scope>
    <source>
        <strain evidence="2">Bd21</strain>
    </source>
</reference>
<dbReference type="Gramene" id="KQK21883">
    <property type="protein sequence ID" value="KQK21883"/>
    <property type="gene ID" value="BRADI_1g63700v3"/>
</dbReference>
<dbReference type="AlphaFoldDB" id="I1H5Y4"/>
<dbReference type="PANTHER" id="PTHR33453">
    <property type="match status" value="1"/>
</dbReference>
<keyword evidence="1" id="KW-0652">Protein synthesis inhibitor</keyword>
<dbReference type="eggNOG" id="ENOG502S89M">
    <property type="taxonomic scope" value="Eukaryota"/>
</dbReference>
<evidence type="ECO:0000313" key="4">
    <source>
        <dbReference type="Proteomes" id="UP000008810"/>
    </source>
</evidence>
<keyword evidence="1" id="KW-0611">Plant defense</keyword>
<proteinExistence type="inferred from homology"/>
<dbReference type="InterPro" id="IPR036041">
    <property type="entry name" value="Ribosome-inact_prot_sf"/>
</dbReference>
<keyword evidence="4" id="KW-1185">Reference proteome</keyword>
<dbReference type="KEGG" id="bdi:100843626"/>
<accession>I1H5Y4</accession>
<dbReference type="OMA" id="SNGTWWE"/>
<dbReference type="HOGENOM" id="CLU_090146_0_0_1"/>
<comment type="catalytic activity">
    <reaction evidence="1">
        <text>Endohydrolysis of the N-glycosidic bond at one specific adenosine on the 28S rRNA.</text>
        <dbReference type="EC" id="3.2.2.22"/>
    </reaction>
</comment>
<dbReference type="OrthoDB" id="618095at2759"/>
<dbReference type="PANTHER" id="PTHR33453:SF27">
    <property type="entry name" value="RRNA N-GLYCOSYLASE"/>
    <property type="match status" value="1"/>
</dbReference>
<dbReference type="InterPro" id="IPR016138">
    <property type="entry name" value="Ribosome_inactivat_prot_sub1"/>
</dbReference>
<comment type="similarity">
    <text evidence="1">Belongs to the ribosome-inactivating protein family.</text>
</comment>
<evidence type="ECO:0000256" key="1">
    <source>
        <dbReference type="RuleBase" id="RU004915"/>
    </source>
</evidence>
<dbReference type="Pfam" id="PF00161">
    <property type="entry name" value="RIP"/>
    <property type="match status" value="1"/>
</dbReference>
<protein>
    <recommendedName>
        <fullName evidence="1">rRNA N-glycosylase</fullName>
        <ecNumber evidence="1">3.2.2.22</ecNumber>
    </recommendedName>
</protein>
<dbReference type="GeneID" id="100843626"/>
<dbReference type="Proteomes" id="UP000008810">
    <property type="component" value="Chromosome 1"/>
</dbReference>
<gene>
    <name evidence="3" type="primary">LOC100843626</name>
    <name evidence="2" type="ORF">BRADI_1g63700v3</name>
</gene>
<keyword evidence="1" id="KW-0378">Hydrolase</keyword>
<name>I1H5Y4_BRADI</name>
<dbReference type="InterPro" id="IPR016139">
    <property type="entry name" value="Ribosome_inactivat_prot_sub2"/>
</dbReference>
<dbReference type="GO" id="GO:0017148">
    <property type="term" value="P:negative regulation of translation"/>
    <property type="evidence" value="ECO:0007669"/>
    <property type="project" value="UniProtKB-KW"/>
</dbReference>
<dbReference type="GO" id="GO:0006952">
    <property type="term" value="P:defense response"/>
    <property type="evidence" value="ECO:0007669"/>
    <property type="project" value="UniProtKB-KW"/>
</dbReference>
<keyword evidence="1" id="KW-0800">Toxin</keyword>